<reference evidence="2 3" key="1">
    <citation type="submission" date="2020-08" db="EMBL/GenBank/DDBJ databases">
        <title>Bridging the membrane lipid divide: bacteria of the FCB group superphylum have the potential to synthesize archaeal ether lipids.</title>
        <authorList>
            <person name="Villanueva L."/>
            <person name="Von Meijenfeldt F.A.B."/>
            <person name="Westbye A.B."/>
            <person name="Yadav S."/>
            <person name="Hopmans E.C."/>
            <person name="Dutilh B.E."/>
            <person name="Sinninghe Damste J.S."/>
        </authorList>
    </citation>
    <scope>NUCLEOTIDE SEQUENCE [LARGE SCALE GENOMIC DNA]</scope>
    <source>
        <strain evidence="2">NIOZ-UU81</strain>
    </source>
</reference>
<comment type="similarity">
    <text evidence="1">Belongs to the CutA family.</text>
</comment>
<dbReference type="InterPro" id="IPR011322">
    <property type="entry name" value="N-reg_PII-like_a/b"/>
</dbReference>
<evidence type="ECO:0000256" key="1">
    <source>
        <dbReference type="ARBA" id="ARBA00010169"/>
    </source>
</evidence>
<dbReference type="Gene3D" id="3.30.70.120">
    <property type="match status" value="1"/>
</dbReference>
<dbReference type="InterPro" id="IPR004323">
    <property type="entry name" value="Ion_tolerance_CutA"/>
</dbReference>
<dbReference type="Pfam" id="PF03091">
    <property type="entry name" value="CutA1"/>
    <property type="match status" value="1"/>
</dbReference>
<evidence type="ECO:0000313" key="3">
    <source>
        <dbReference type="Proteomes" id="UP000599024"/>
    </source>
</evidence>
<dbReference type="InterPro" id="IPR015867">
    <property type="entry name" value="N-reg_PII/ATP_PRibTrfase_C"/>
</dbReference>
<sequence>MEPILVQTTFEQKEDAQTLATLLLEKRLIACAQIVGPVTSLYWWKKQIDQAEELILIMKSHQANYARLEQEIIQHHPYETPEIIVMPVVQGSNAYLSWLNNELKQ</sequence>
<protein>
    <submittedName>
        <fullName evidence="2">Divalent-cation tolerance protein CutA</fullName>
    </submittedName>
</protein>
<dbReference type="Proteomes" id="UP000599024">
    <property type="component" value="Unassembled WGS sequence"/>
</dbReference>
<name>A0A8J6N5R9_9BACT</name>
<dbReference type="AlphaFoldDB" id="A0A8J6N5R9"/>
<dbReference type="GO" id="GO:0005507">
    <property type="term" value="F:copper ion binding"/>
    <property type="evidence" value="ECO:0007669"/>
    <property type="project" value="TreeGrafter"/>
</dbReference>
<dbReference type="PANTHER" id="PTHR23419">
    <property type="entry name" value="DIVALENT CATION TOLERANCE CUTA-RELATED"/>
    <property type="match status" value="1"/>
</dbReference>
<dbReference type="PANTHER" id="PTHR23419:SF8">
    <property type="entry name" value="FI09726P"/>
    <property type="match status" value="1"/>
</dbReference>
<proteinExistence type="inferred from homology"/>
<dbReference type="SUPFAM" id="SSF54913">
    <property type="entry name" value="GlnB-like"/>
    <property type="match status" value="1"/>
</dbReference>
<dbReference type="GO" id="GO:0010038">
    <property type="term" value="P:response to metal ion"/>
    <property type="evidence" value="ECO:0007669"/>
    <property type="project" value="InterPro"/>
</dbReference>
<accession>A0A8J6N5R9</accession>
<comment type="caution">
    <text evidence="2">The sequence shown here is derived from an EMBL/GenBank/DDBJ whole genome shotgun (WGS) entry which is preliminary data.</text>
</comment>
<organism evidence="2 3">
    <name type="scientific">Candidatus Desulfatifera sulfidica</name>
    <dbReference type="NCBI Taxonomy" id="2841691"/>
    <lineage>
        <taxon>Bacteria</taxon>
        <taxon>Pseudomonadati</taxon>
        <taxon>Thermodesulfobacteriota</taxon>
        <taxon>Desulfobulbia</taxon>
        <taxon>Desulfobulbales</taxon>
        <taxon>Desulfobulbaceae</taxon>
        <taxon>Candidatus Desulfatifera</taxon>
    </lineage>
</organism>
<dbReference type="EMBL" id="JACNLK010000028">
    <property type="protein sequence ID" value="MBC8208113.1"/>
    <property type="molecule type" value="Genomic_DNA"/>
</dbReference>
<evidence type="ECO:0000313" key="2">
    <source>
        <dbReference type="EMBL" id="MBC8208113.1"/>
    </source>
</evidence>
<gene>
    <name evidence="2" type="ORF">H8E79_02960</name>
</gene>